<protein>
    <recommendedName>
        <fullName evidence="4">ABM domain-containing protein</fullName>
    </recommendedName>
</protein>
<evidence type="ECO:0008006" key="4">
    <source>
        <dbReference type="Google" id="ProtNLM"/>
    </source>
</evidence>
<reference evidence="2" key="2">
    <citation type="submission" date="2020-09" db="EMBL/GenBank/DDBJ databases">
        <authorList>
            <person name="Sun Q."/>
            <person name="Zhou Y."/>
        </authorList>
    </citation>
    <scope>NUCLEOTIDE SEQUENCE</scope>
    <source>
        <strain evidence="2">CGMCC 1.14988</strain>
    </source>
</reference>
<dbReference type="InterPro" id="IPR011008">
    <property type="entry name" value="Dimeric_a/b-barrel"/>
</dbReference>
<dbReference type="PANTHER" id="PTHR40057">
    <property type="entry name" value="SLR1162 PROTEIN"/>
    <property type="match status" value="1"/>
</dbReference>
<dbReference type="PANTHER" id="PTHR40057:SF1">
    <property type="entry name" value="SLR1162 PROTEIN"/>
    <property type="match status" value="1"/>
</dbReference>
<keyword evidence="1" id="KW-0812">Transmembrane</keyword>
<feature type="transmembrane region" description="Helical" evidence="1">
    <location>
        <begin position="166"/>
        <end position="185"/>
    </location>
</feature>
<dbReference type="AlphaFoldDB" id="A0A8J3A4Y4"/>
<reference evidence="2" key="1">
    <citation type="journal article" date="2014" name="Int. J. Syst. Evol. Microbiol.">
        <title>Complete genome sequence of Corynebacterium casei LMG S-19264T (=DSM 44701T), isolated from a smear-ripened cheese.</title>
        <authorList>
            <consortium name="US DOE Joint Genome Institute (JGI-PGF)"/>
            <person name="Walter F."/>
            <person name="Albersmeier A."/>
            <person name="Kalinowski J."/>
            <person name="Ruckert C."/>
        </authorList>
    </citation>
    <scope>NUCLEOTIDE SEQUENCE</scope>
    <source>
        <strain evidence="2">CGMCC 1.14988</strain>
    </source>
</reference>
<dbReference type="EMBL" id="BMHA01000001">
    <property type="protein sequence ID" value="GGI02880.1"/>
    <property type="molecule type" value="Genomic_DNA"/>
</dbReference>
<name>A0A8J3A4Y4_9ACTN</name>
<dbReference type="SUPFAM" id="SSF54909">
    <property type="entry name" value="Dimeric alpha+beta barrel"/>
    <property type="match status" value="1"/>
</dbReference>
<dbReference type="Proteomes" id="UP000650511">
    <property type="component" value="Unassembled WGS sequence"/>
</dbReference>
<evidence type="ECO:0000313" key="3">
    <source>
        <dbReference type="Proteomes" id="UP000650511"/>
    </source>
</evidence>
<keyword evidence="1" id="KW-1133">Transmembrane helix</keyword>
<keyword evidence="3" id="KW-1185">Reference proteome</keyword>
<comment type="caution">
    <text evidence="2">The sequence shown here is derived from an EMBL/GenBank/DDBJ whole genome shotgun (WGS) entry which is preliminary data.</text>
</comment>
<proteinExistence type="predicted"/>
<sequence length="200" mass="22363">MHGLPTHRRVVSAGQTAPVEPVTVVISRLVRPGREAAYEEWVHDIGLILIEFEGAEGVTVLPPGTAHSGPEWVLVLRFRDYESMVRWKRSDLRARWLARLDDLTVDTGAWEEQTGLETWFTLDGRPTPTGPPPRWKQAVLTTLGLVPLLLASNAALGPVIGTWPGWVRTVVVTPFLVVLMAWVVMPTITRATYRWLYPGQ</sequence>
<evidence type="ECO:0000256" key="1">
    <source>
        <dbReference type="SAM" id="Phobius"/>
    </source>
</evidence>
<keyword evidence="1" id="KW-0472">Membrane</keyword>
<accession>A0A8J3A4Y4</accession>
<feature type="transmembrane region" description="Helical" evidence="1">
    <location>
        <begin position="138"/>
        <end position="160"/>
    </location>
</feature>
<dbReference type="InterPro" id="IPR038762">
    <property type="entry name" value="ABM_predict"/>
</dbReference>
<organism evidence="2 3">
    <name type="scientific">Egicoccus halophilus</name>
    <dbReference type="NCBI Taxonomy" id="1670830"/>
    <lineage>
        <taxon>Bacteria</taxon>
        <taxon>Bacillati</taxon>
        <taxon>Actinomycetota</taxon>
        <taxon>Nitriliruptoria</taxon>
        <taxon>Egicoccales</taxon>
        <taxon>Egicoccaceae</taxon>
        <taxon>Egicoccus</taxon>
    </lineage>
</organism>
<gene>
    <name evidence="2" type="ORF">GCM10011354_01860</name>
</gene>
<evidence type="ECO:0000313" key="2">
    <source>
        <dbReference type="EMBL" id="GGI02880.1"/>
    </source>
</evidence>